<feature type="compositionally biased region" description="Low complexity" evidence="5">
    <location>
        <begin position="30"/>
        <end position="48"/>
    </location>
</feature>
<dbReference type="Gene3D" id="1.10.357.50">
    <property type="match status" value="1"/>
</dbReference>
<comment type="similarity">
    <text evidence="1">Belongs to the SEC6 family.</text>
</comment>
<dbReference type="PANTHER" id="PTHR21292">
    <property type="entry name" value="EXOCYST COMPLEX COMPONENT SEC6-RELATED"/>
    <property type="match status" value="1"/>
</dbReference>
<feature type="compositionally biased region" description="Polar residues" evidence="5">
    <location>
        <begin position="49"/>
        <end position="73"/>
    </location>
</feature>
<evidence type="ECO:0000256" key="1">
    <source>
        <dbReference type="ARBA" id="ARBA00009447"/>
    </source>
</evidence>
<feature type="region of interest" description="Disordered" evidence="5">
    <location>
        <begin position="29"/>
        <end position="73"/>
    </location>
</feature>
<feature type="compositionally biased region" description="Acidic residues" evidence="5">
    <location>
        <begin position="977"/>
        <end position="989"/>
    </location>
</feature>
<keyword evidence="2" id="KW-0813">Transport</keyword>
<organism evidence="6 7">
    <name type="scientific">Naegleria fowleri</name>
    <name type="common">Brain eating amoeba</name>
    <dbReference type="NCBI Taxonomy" id="5763"/>
    <lineage>
        <taxon>Eukaryota</taxon>
        <taxon>Discoba</taxon>
        <taxon>Heterolobosea</taxon>
        <taxon>Tetramitia</taxon>
        <taxon>Eutetramitia</taxon>
        <taxon>Vahlkampfiidae</taxon>
        <taxon>Naegleria</taxon>
    </lineage>
</organism>
<dbReference type="Pfam" id="PF06046">
    <property type="entry name" value="Sec6"/>
    <property type="match status" value="1"/>
</dbReference>
<dbReference type="GO" id="GO:0000149">
    <property type="term" value="F:SNARE binding"/>
    <property type="evidence" value="ECO:0007669"/>
    <property type="project" value="TreeGrafter"/>
</dbReference>
<dbReference type="RefSeq" id="XP_044569113.1">
    <property type="nucleotide sequence ID" value="XM_044706243.1"/>
</dbReference>
<feature type="region of interest" description="Disordered" evidence="5">
    <location>
        <begin position="893"/>
        <end position="989"/>
    </location>
</feature>
<dbReference type="VEuPathDB" id="AmoebaDB:FDP41_000299"/>
<accession>A0A6A5CFQ0</accession>
<feature type="coiled-coil region" evidence="4">
    <location>
        <begin position="149"/>
        <end position="176"/>
    </location>
</feature>
<feature type="region of interest" description="Disordered" evidence="5">
    <location>
        <begin position="366"/>
        <end position="385"/>
    </location>
</feature>
<dbReference type="InterPro" id="IPR010326">
    <property type="entry name" value="EXOC3/Sec6"/>
</dbReference>
<gene>
    <name evidence="6" type="ORF">FDP41_000299</name>
</gene>
<dbReference type="GeneID" id="68107517"/>
<dbReference type="Proteomes" id="UP000444721">
    <property type="component" value="Unassembled WGS sequence"/>
</dbReference>
<keyword evidence="7" id="KW-1185">Reference proteome</keyword>
<dbReference type="Gene3D" id="1.10.357.70">
    <property type="entry name" value="Exocyst complex component Sec6, C-terminal domain"/>
    <property type="match status" value="1"/>
</dbReference>
<feature type="compositionally biased region" description="Basic residues" evidence="5">
    <location>
        <begin position="902"/>
        <end position="912"/>
    </location>
</feature>
<dbReference type="GO" id="GO:0051601">
    <property type="term" value="P:exocyst localization"/>
    <property type="evidence" value="ECO:0007669"/>
    <property type="project" value="TreeGrafter"/>
</dbReference>
<evidence type="ECO:0000313" key="6">
    <source>
        <dbReference type="EMBL" id="KAF0984400.1"/>
    </source>
</evidence>
<dbReference type="VEuPathDB" id="AmoebaDB:NF0099130"/>
<evidence type="ECO:0000313" key="7">
    <source>
        <dbReference type="Proteomes" id="UP000444721"/>
    </source>
</evidence>
<name>A0A6A5CFQ0_NAEFO</name>
<keyword evidence="3" id="KW-0268">Exocytosis</keyword>
<dbReference type="PANTHER" id="PTHR21292:SF1">
    <property type="entry name" value="EXOCYST COMPLEX COMPONENT 3"/>
    <property type="match status" value="1"/>
</dbReference>
<comment type="caution">
    <text evidence="6">The sequence shown here is derived from an EMBL/GenBank/DDBJ whole genome shotgun (WGS) entry which is preliminary data.</text>
</comment>
<dbReference type="GO" id="GO:0000145">
    <property type="term" value="C:exocyst"/>
    <property type="evidence" value="ECO:0007669"/>
    <property type="project" value="InterPro"/>
</dbReference>
<evidence type="ECO:0000256" key="3">
    <source>
        <dbReference type="ARBA" id="ARBA00022483"/>
    </source>
</evidence>
<keyword evidence="4" id="KW-0175">Coiled coil</keyword>
<evidence type="ECO:0000256" key="4">
    <source>
        <dbReference type="SAM" id="Coils"/>
    </source>
</evidence>
<dbReference type="GO" id="GO:0006887">
    <property type="term" value="P:exocytosis"/>
    <property type="evidence" value="ECO:0007669"/>
    <property type="project" value="UniProtKB-KW"/>
</dbReference>
<proteinExistence type="inferred from homology"/>
<sequence>MLGRNSEEHRRTSVVDQIIMSRQSHKEHLSSLISSSTSSRYSSSPNQSNNFLSNALLTSGDQTPPTNPESPLTMNLPINNEEYNAMMNEGAYSTSPTLTSNTLQFIIPSIYGKQEENEEENIFVSIIKKSSQQNAIESICRLLETPQDLEKLADLKANTQKQVEKLETQVSTLSSTQIEEADQAIQLIKQIRGDVREQLDERVENSIFGLMRDLGENNMQLIEHYDVVSEILLAHNNVRKTIEKLETLTILQDQIRRIKKKLSYENDKYVLSAHEDIIALEEIKDDALSEVKAKITRSDYNDIFEKFFNMIDDIRNRFEELVWLRLSDIEYTAENEPEAIVRIARIIEKEENRDQRKQLEYEDKLEEAKRKKKQGTSNKRLTDSNDSQEKLILKPKLRNMKEEFYKRMRQHVADKYNEAVHEAKGADDKIQGLNMLLSDKLNVGVTRYVVTCFPPSWNILPFFAQAYEEELIKFIQGLTQPKSPYYNSLSMGDKLKIVRWLEDYPSLVDEAIEKPYDFSTDRNRIIGDYIGTRSTFMIEYTGNTVAQDFKNFEEVPLNENARGFPYTAACVEVFTFINQQLDELLETGIDDIIPTSISGLNAALRYFIDASYQRFEEHITEIPLVVLCALMNNNTTSVDYLTVIEQRTEHLVEEDYNTLREQFRRNGIKMAETVAEQVVMKDALTLMKDLFTDYWITVPDEKVEKEELIEYLKECPVYKVVELIFEPYMRDFEELLEIDFRDVLVEKLAELFVGGYLEKLLNSKIKFKEPFHAANQMKEDIRLIKRLFTAEVSIKVEGKEFNEPRMDSDDFNEYYEAMKSVFMHLKAKTSEDVMKNIKNMLDTYDDISIDLLYNLLVLRDDFSKKERQEMEQKLETMYSEYEDKTNPNAKLSIFGKIDKTPPNKRRKTKKSKNIVYSTSTSSGMQNLSDNASKNAQYDSRGSSSGGGGASRNNPKYEVPEGAVNLSELLGDEKLDFSFEDDEDEDYQSD</sequence>
<dbReference type="EMBL" id="VFQX01000002">
    <property type="protein sequence ID" value="KAF0984400.1"/>
    <property type="molecule type" value="Genomic_DNA"/>
</dbReference>
<evidence type="ECO:0000256" key="5">
    <source>
        <dbReference type="SAM" id="MobiDB-lite"/>
    </source>
</evidence>
<dbReference type="OMA" id="MNIGPKT"/>
<dbReference type="OrthoDB" id="190098at2759"/>
<evidence type="ECO:0000256" key="2">
    <source>
        <dbReference type="ARBA" id="ARBA00022448"/>
    </source>
</evidence>
<dbReference type="VEuPathDB" id="AmoebaDB:NfTy_000150"/>
<feature type="compositionally biased region" description="Polar residues" evidence="5">
    <location>
        <begin position="914"/>
        <end position="937"/>
    </location>
</feature>
<dbReference type="InterPro" id="IPR042532">
    <property type="entry name" value="EXOC3/Sec6_C"/>
</dbReference>
<protein>
    <submittedName>
        <fullName evidence="6">Uncharacterized protein</fullName>
    </submittedName>
</protein>
<dbReference type="AlphaFoldDB" id="A0A6A5CFQ0"/>
<reference evidence="6 7" key="1">
    <citation type="journal article" date="2019" name="Sci. Rep.">
        <title>Nanopore sequencing improves the draft genome of the human pathogenic amoeba Naegleria fowleri.</title>
        <authorList>
            <person name="Liechti N."/>
            <person name="Schurch N."/>
            <person name="Bruggmann R."/>
            <person name="Wittwer M."/>
        </authorList>
    </citation>
    <scope>NUCLEOTIDE SEQUENCE [LARGE SCALE GENOMIC DNA]</scope>
    <source>
        <strain evidence="6 7">ATCC 30894</strain>
    </source>
</reference>